<accession>A0A158CNY1</accession>
<proteinExistence type="predicted"/>
<dbReference type="AlphaFoldDB" id="A0A158CNY1"/>
<dbReference type="RefSeq" id="WP_061136416.1">
    <property type="nucleotide sequence ID" value="NZ_FCNX02000011.1"/>
</dbReference>
<protein>
    <recommendedName>
        <fullName evidence="3">Conjugal transfer protein TraA</fullName>
    </recommendedName>
</protein>
<evidence type="ECO:0008006" key="3">
    <source>
        <dbReference type="Google" id="ProtNLM"/>
    </source>
</evidence>
<keyword evidence="2" id="KW-1185">Reference proteome</keyword>
<reference evidence="1" key="1">
    <citation type="submission" date="2016-01" db="EMBL/GenBank/DDBJ databases">
        <authorList>
            <person name="Peeters C."/>
        </authorList>
    </citation>
    <scope>NUCLEOTIDE SEQUENCE</scope>
    <source>
        <strain evidence="1">LMG 29320</strain>
    </source>
</reference>
<evidence type="ECO:0000313" key="1">
    <source>
        <dbReference type="EMBL" id="SAK83297.1"/>
    </source>
</evidence>
<dbReference type="OrthoDB" id="6952748at2"/>
<evidence type="ECO:0000313" key="2">
    <source>
        <dbReference type="Proteomes" id="UP000054903"/>
    </source>
</evidence>
<organism evidence="1 2">
    <name type="scientific">Caballeronia fortuita</name>
    <dbReference type="NCBI Taxonomy" id="1777138"/>
    <lineage>
        <taxon>Bacteria</taxon>
        <taxon>Pseudomonadati</taxon>
        <taxon>Pseudomonadota</taxon>
        <taxon>Betaproteobacteria</taxon>
        <taxon>Burkholderiales</taxon>
        <taxon>Burkholderiaceae</taxon>
        <taxon>Caballeronia</taxon>
    </lineage>
</organism>
<sequence>MSTGKSIPVWFSEEDRRRVEEAAALAGYKHLSKYIRDKAMSREGQREAARDNMESWAERQELLGRLAEIERSQQTAHTLLSALLFLMRKKATTGELNDLMLACEHAVSGAGMLAELLAASSPELASLITRFSEDA</sequence>
<comment type="caution">
    <text evidence="1">The sequence shown here is derived from an EMBL/GenBank/DDBJ whole genome shotgun (WGS) entry which is preliminary data.</text>
</comment>
<name>A0A158CNY1_9BURK</name>
<dbReference type="STRING" id="1777138.AWB77_04267"/>
<dbReference type="Proteomes" id="UP000054903">
    <property type="component" value="Unassembled WGS sequence"/>
</dbReference>
<gene>
    <name evidence="1" type="ORF">AWB77_04267</name>
</gene>
<dbReference type="EMBL" id="FCNX02000011">
    <property type="protein sequence ID" value="SAK83297.1"/>
    <property type="molecule type" value="Genomic_DNA"/>
</dbReference>